<gene>
    <name evidence="5" type="ORF">TCAL_05388</name>
</gene>
<dbReference type="Proteomes" id="UP000318571">
    <property type="component" value="Chromosome 7"/>
</dbReference>
<dbReference type="STRING" id="6832.A0A553P498"/>
<name>A0A553P498_TIGCA</name>
<dbReference type="InterPro" id="IPR002068">
    <property type="entry name" value="A-crystallin/Hsp20_dom"/>
</dbReference>
<dbReference type="GO" id="GO:0005634">
    <property type="term" value="C:nucleus"/>
    <property type="evidence" value="ECO:0007669"/>
    <property type="project" value="TreeGrafter"/>
</dbReference>
<dbReference type="OMA" id="RRTHTAM"/>
<dbReference type="AlphaFoldDB" id="A0A553P498"/>
<keyword evidence="1" id="KW-0346">Stress response</keyword>
<evidence type="ECO:0000313" key="5">
    <source>
        <dbReference type="EMBL" id="TRY72516.1"/>
    </source>
</evidence>
<dbReference type="GO" id="GO:0051082">
    <property type="term" value="F:unfolded protein binding"/>
    <property type="evidence" value="ECO:0007669"/>
    <property type="project" value="TreeGrafter"/>
</dbReference>
<dbReference type="PANTHER" id="PTHR45640">
    <property type="entry name" value="HEAT SHOCK PROTEIN HSP-12.2-RELATED"/>
    <property type="match status" value="1"/>
</dbReference>
<evidence type="ECO:0000256" key="3">
    <source>
        <dbReference type="RuleBase" id="RU003616"/>
    </source>
</evidence>
<dbReference type="Pfam" id="PF00011">
    <property type="entry name" value="HSP20"/>
    <property type="match status" value="1"/>
</dbReference>
<evidence type="ECO:0000256" key="2">
    <source>
        <dbReference type="PROSITE-ProRule" id="PRU00285"/>
    </source>
</evidence>
<comment type="similarity">
    <text evidence="2 3">Belongs to the small heat shock protein (HSP20) family.</text>
</comment>
<dbReference type="CDD" id="cd06526">
    <property type="entry name" value="metazoan_ACD"/>
    <property type="match status" value="1"/>
</dbReference>
<dbReference type="InterPro" id="IPR001436">
    <property type="entry name" value="Alpha-crystallin/sHSP_animal"/>
</dbReference>
<dbReference type="SUPFAM" id="SSF49764">
    <property type="entry name" value="HSP20-like chaperones"/>
    <property type="match status" value="1"/>
</dbReference>
<dbReference type="OrthoDB" id="1431247at2759"/>
<dbReference type="GO" id="GO:0009408">
    <property type="term" value="P:response to heat"/>
    <property type="evidence" value="ECO:0007669"/>
    <property type="project" value="TreeGrafter"/>
</dbReference>
<reference evidence="5 6" key="1">
    <citation type="journal article" date="2018" name="Nat. Ecol. Evol.">
        <title>Genomic signatures of mitonuclear coevolution across populations of Tigriopus californicus.</title>
        <authorList>
            <person name="Barreto F.S."/>
            <person name="Watson E.T."/>
            <person name="Lima T.G."/>
            <person name="Willett C.S."/>
            <person name="Edmands S."/>
            <person name="Li W."/>
            <person name="Burton R.S."/>
        </authorList>
    </citation>
    <scope>NUCLEOTIDE SEQUENCE [LARGE SCALE GENOMIC DNA]</scope>
    <source>
        <strain evidence="5 6">San Diego</strain>
    </source>
</reference>
<proteinExistence type="inferred from homology"/>
<dbReference type="GO" id="GO:0042026">
    <property type="term" value="P:protein refolding"/>
    <property type="evidence" value="ECO:0007669"/>
    <property type="project" value="TreeGrafter"/>
</dbReference>
<evidence type="ECO:0000256" key="1">
    <source>
        <dbReference type="ARBA" id="ARBA00023016"/>
    </source>
</evidence>
<feature type="domain" description="SHSP" evidence="4">
    <location>
        <begin position="90"/>
        <end position="199"/>
    </location>
</feature>
<organism evidence="5 6">
    <name type="scientific">Tigriopus californicus</name>
    <name type="common">Marine copepod</name>
    <dbReference type="NCBI Taxonomy" id="6832"/>
    <lineage>
        <taxon>Eukaryota</taxon>
        <taxon>Metazoa</taxon>
        <taxon>Ecdysozoa</taxon>
        <taxon>Arthropoda</taxon>
        <taxon>Crustacea</taxon>
        <taxon>Multicrustacea</taxon>
        <taxon>Hexanauplia</taxon>
        <taxon>Copepoda</taxon>
        <taxon>Harpacticoida</taxon>
        <taxon>Harpacticidae</taxon>
        <taxon>Tigriopus</taxon>
    </lineage>
</organism>
<sequence length="199" mass="22706">MSSRDIVPTKRDPFFKDPFFSSTWDDFDKMRQDMMAKSKEFWTNVDKDFANFDDEVRRTHTAMDREMVPALPQVPRWAIPEDMKTKWSPMLSSGTHDEVLKVNEKGDKFEVTVDVSQFKPEELKVTTNNNILSIEGKHEEAQSDPNNSSSVMRQFSRKWTLPEGCKAEEVVSNLSSDGILMVTAPKKPALGQDAAKAIK</sequence>
<keyword evidence="6" id="KW-1185">Reference proteome</keyword>
<accession>A0A553P498</accession>
<evidence type="ECO:0000313" key="6">
    <source>
        <dbReference type="Proteomes" id="UP000318571"/>
    </source>
</evidence>
<evidence type="ECO:0000259" key="4">
    <source>
        <dbReference type="PROSITE" id="PS01031"/>
    </source>
</evidence>
<dbReference type="GO" id="GO:0005737">
    <property type="term" value="C:cytoplasm"/>
    <property type="evidence" value="ECO:0007669"/>
    <property type="project" value="TreeGrafter"/>
</dbReference>
<dbReference type="PANTHER" id="PTHR45640:SF13">
    <property type="entry name" value="HEAT SHOCK PROTEIN 22-RELATED"/>
    <property type="match status" value="1"/>
</dbReference>
<dbReference type="Gene3D" id="2.60.40.790">
    <property type="match status" value="1"/>
</dbReference>
<protein>
    <recommendedName>
        <fullName evidence="4">SHSP domain-containing protein</fullName>
    </recommendedName>
</protein>
<dbReference type="PROSITE" id="PS01031">
    <property type="entry name" value="SHSP"/>
    <property type="match status" value="1"/>
</dbReference>
<dbReference type="InterPro" id="IPR008978">
    <property type="entry name" value="HSP20-like_chaperone"/>
</dbReference>
<dbReference type="EMBL" id="VCGU01000008">
    <property type="protein sequence ID" value="TRY72516.1"/>
    <property type="molecule type" value="Genomic_DNA"/>
</dbReference>
<comment type="caution">
    <text evidence="5">The sequence shown here is derived from an EMBL/GenBank/DDBJ whole genome shotgun (WGS) entry which is preliminary data.</text>
</comment>
<dbReference type="PRINTS" id="PR00299">
    <property type="entry name" value="ACRYSTALLIN"/>
</dbReference>